<dbReference type="GO" id="GO:0005840">
    <property type="term" value="C:ribosome"/>
    <property type="evidence" value="ECO:0007669"/>
    <property type="project" value="UniProtKB-KW"/>
</dbReference>
<dbReference type="Proteomes" id="UP001575105">
    <property type="component" value="Unassembled WGS sequence"/>
</dbReference>
<evidence type="ECO:0000256" key="1">
    <source>
        <dbReference type="ARBA" id="ARBA00009451"/>
    </source>
</evidence>
<keyword evidence="2 7" id="KW-0699">rRNA-binding</keyword>
<dbReference type="InterPro" id="IPR005727">
    <property type="entry name" value="Ribosomal_uL22_bac/chlpt-type"/>
</dbReference>
<dbReference type="InterPro" id="IPR047867">
    <property type="entry name" value="Ribosomal_uL22_bac/org-type"/>
</dbReference>
<evidence type="ECO:0000256" key="7">
    <source>
        <dbReference type="HAMAP-Rule" id="MF_01331"/>
    </source>
</evidence>
<comment type="subunit">
    <text evidence="7 9">Part of the 50S ribosomal subunit.</text>
</comment>
<comment type="caution">
    <text evidence="11">The sequence shown here is derived from an EMBL/GenBank/DDBJ whole genome shotgun (WGS) entry which is preliminary data.</text>
</comment>
<name>A0ABV4U5Y8_9BACT</name>
<dbReference type="RefSeq" id="WP_425345940.1">
    <property type="nucleotide sequence ID" value="NZ_JBGUBD010000006.1"/>
</dbReference>
<protein>
    <recommendedName>
        <fullName evidence="6 7">Large ribosomal subunit protein uL22</fullName>
    </recommendedName>
</protein>
<keyword evidence="4 7" id="KW-0689">Ribosomal protein</keyword>
<proteinExistence type="inferred from homology"/>
<keyword evidence="3 7" id="KW-0694">RNA-binding</keyword>
<evidence type="ECO:0000256" key="4">
    <source>
        <dbReference type="ARBA" id="ARBA00022980"/>
    </source>
</evidence>
<accession>A0ABV4U5Y8</accession>
<dbReference type="EMBL" id="JBGUBD010000006">
    <property type="protein sequence ID" value="MFA9479023.1"/>
    <property type="molecule type" value="Genomic_DNA"/>
</dbReference>
<evidence type="ECO:0000256" key="8">
    <source>
        <dbReference type="RuleBase" id="RU004005"/>
    </source>
</evidence>
<keyword evidence="5 7" id="KW-0687">Ribonucleoprotein</keyword>
<gene>
    <name evidence="7 11" type="primary">rplV</name>
    <name evidence="11" type="ORF">ACERK3_12080</name>
</gene>
<comment type="similarity">
    <text evidence="1 7 8">Belongs to the universal ribosomal protein uL22 family.</text>
</comment>
<evidence type="ECO:0000313" key="11">
    <source>
        <dbReference type="EMBL" id="MFA9479023.1"/>
    </source>
</evidence>
<reference evidence="11 12" key="1">
    <citation type="submission" date="2024-08" db="EMBL/GenBank/DDBJ databases">
        <title>Whole-genome sequencing of halo(alkali)philic microorganisms from hypersaline lakes.</title>
        <authorList>
            <person name="Sorokin D.Y."/>
            <person name="Merkel A.Y."/>
            <person name="Messina E."/>
            <person name="Yakimov M."/>
        </authorList>
    </citation>
    <scope>NUCLEOTIDE SEQUENCE [LARGE SCALE GENOMIC DNA]</scope>
    <source>
        <strain evidence="11 12">AB-hyl4</strain>
    </source>
</reference>
<evidence type="ECO:0000256" key="10">
    <source>
        <dbReference type="RuleBase" id="RU004008"/>
    </source>
</evidence>
<evidence type="ECO:0000256" key="3">
    <source>
        <dbReference type="ARBA" id="ARBA00022884"/>
    </source>
</evidence>
<dbReference type="InterPro" id="IPR001063">
    <property type="entry name" value="Ribosomal_uL22"/>
</dbReference>
<dbReference type="PANTHER" id="PTHR13501:SF8">
    <property type="entry name" value="LARGE RIBOSOMAL SUBUNIT PROTEIN UL22M"/>
    <property type="match status" value="1"/>
</dbReference>
<keyword evidence="12" id="KW-1185">Reference proteome</keyword>
<sequence length="109" mass="12276">MPYTNVHRAARISPTKARPLADLIRGKRYDEAVTQLELSKRRGAVLMKAALIAAYANADQAEANTRRLVVTDARVDSGPTMKRWQPKDRGRAHPIMKRTSHITVTVDER</sequence>
<dbReference type="CDD" id="cd00336">
    <property type="entry name" value="Ribosomal_L22"/>
    <property type="match status" value="1"/>
</dbReference>
<comment type="function">
    <text evidence="7">The globular domain of the protein is located near the polypeptide exit tunnel on the outside of the subunit, while an extended beta-hairpin is found that lines the wall of the exit tunnel in the center of the 70S ribosome.</text>
</comment>
<dbReference type="HAMAP" id="MF_01331_B">
    <property type="entry name" value="Ribosomal_uL22_B"/>
    <property type="match status" value="1"/>
</dbReference>
<evidence type="ECO:0000256" key="5">
    <source>
        <dbReference type="ARBA" id="ARBA00023274"/>
    </source>
</evidence>
<dbReference type="PANTHER" id="PTHR13501">
    <property type="entry name" value="CHLOROPLAST 50S RIBOSOMAL PROTEIN L22-RELATED"/>
    <property type="match status" value="1"/>
</dbReference>
<dbReference type="NCBIfam" id="TIGR01044">
    <property type="entry name" value="rplV_bact"/>
    <property type="match status" value="1"/>
</dbReference>
<dbReference type="Gene3D" id="3.90.470.10">
    <property type="entry name" value="Ribosomal protein L22/L17"/>
    <property type="match status" value="1"/>
</dbReference>
<dbReference type="SUPFAM" id="SSF54843">
    <property type="entry name" value="Ribosomal protein L22"/>
    <property type="match status" value="1"/>
</dbReference>
<dbReference type="Pfam" id="PF00237">
    <property type="entry name" value="Ribosomal_L22"/>
    <property type="match status" value="1"/>
</dbReference>
<evidence type="ECO:0000256" key="6">
    <source>
        <dbReference type="ARBA" id="ARBA00035207"/>
    </source>
</evidence>
<comment type="function">
    <text evidence="7 10">This protein binds specifically to 23S rRNA; its binding is stimulated by other ribosomal proteins, e.g., L4, L17, and L20. It is important during the early stages of 50S assembly. It makes multiple contacts with different domains of the 23S rRNA in the assembled 50S subunit and ribosome.</text>
</comment>
<evidence type="ECO:0000256" key="9">
    <source>
        <dbReference type="RuleBase" id="RU004006"/>
    </source>
</evidence>
<dbReference type="InterPro" id="IPR036394">
    <property type="entry name" value="Ribosomal_uL22_sf"/>
</dbReference>
<evidence type="ECO:0000256" key="2">
    <source>
        <dbReference type="ARBA" id="ARBA00022730"/>
    </source>
</evidence>
<organism evidence="11 12">
    <name type="scientific">Natronomicrosphaera hydrolytica</name>
    <dbReference type="NCBI Taxonomy" id="3242702"/>
    <lineage>
        <taxon>Bacteria</taxon>
        <taxon>Pseudomonadati</taxon>
        <taxon>Planctomycetota</taxon>
        <taxon>Phycisphaerae</taxon>
        <taxon>Phycisphaerales</taxon>
        <taxon>Phycisphaeraceae</taxon>
        <taxon>Natronomicrosphaera</taxon>
    </lineage>
</organism>
<evidence type="ECO:0000313" key="12">
    <source>
        <dbReference type="Proteomes" id="UP001575105"/>
    </source>
</evidence>